<evidence type="ECO:0000313" key="3">
    <source>
        <dbReference type="Proteomes" id="UP000824469"/>
    </source>
</evidence>
<gene>
    <name evidence="2" type="ORF">KI387_019483</name>
</gene>
<name>A0AA38GAC3_TAXCH</name>
<dbReference type="Proteomes" id="UP000824469">
    <property type="component" value="Unassembled WGS sequence"/>
</dbReference>
<sequence>MKRNEQNNYKHQLEEGYENSEDFHDDKGSMTKNIEYYDALDSIPSEEEVQEESKARQEAIKEDIGKLKAIEQ</sequence>
<accession>A0AA38GAC3</accession>
<reference evidence="2 3" key="1">
    <citation type="journal article" date="2021" name="Nat. Plants">
        <title>The Taxus genome provides insights into paclitaxel biosynthesis.</title>
        <authorList>
            <person name="Xiong X."/>
            <person name="Gou J."/>
            <person name="Liao Q."/>
            <person name="Li Y."/>
            <person name="Zhou Q."/>
            <person name="Bi G."/>
            <person name="Li C."/>
            <person name="Du R."/>
            <person name="Wang X."/>
            <person name="Sun T."/>
            <person name="Guo L."/>
            <person name="Liang H."/>
            <person name="Lu P."/>
            <person name="Wu Y."/>
            <person name="Zhang Z."/>
            <person name="Ro D.K."/>
            <person name="Shang Y."/>
            <person name="Huang S."/>
            <person name="Yan J."/>
        </authorList>
    </citation>
    <scope>NUCLEOTIDE SEQUENCE [LARGE SCALE GENOMIC DNA]</scope>
    <source>
        <strain evidence="2">Ta-2019</strain>
    </source>
</reference>
<dbReference type="AlphaFoldDB" id="A0AA38GAC3"/>
<feature type="compositionally biased region" description="Polar residues" evidence="1">
    <location>
        <begin position="1"/>
        <end position="10"/>
    </location>
</feature>
<organism evidence="2 3">
    <name type="scientific">Taxus chinensis</name>
    <name type="common">Chinese yew</name>
    <name type="synonym">Taxus wallichiana var. chinensis</name>
    <dbReference type="NCBI Taxonomy" id="29808"/>
    <lineage>
        <taxon>Eukaryota</taxon>
        <taxon>Viridiplantae</taxon>
        <taxon>Streptophyta</taxon>
        <taxon>Embryophyta</taxon>
        <taxon>Tracheophyta</taxon>
        <taxon>Spermatophyta</taxon>
        <taxon>Pinopsida</taxon>
        <taxon>Pinidae</taxon>
        <taxon>Conifers II</taxon>
        <taxon>Cupressales</taxon>
        <taxon>Taxaceae</taxon>
        <taxon>Taxus</taxon>
    </lineage>
</organism>
<evidence type="ECO:0000313" key="2">
    <source>
        <dbReference type="EMBL" id="KAH9317714.1"/>
    </source>
</evidence>
<feature type="non-terminal residue" evidence="2">
    <location>
        <position position="72"/>
    </location>
</feature>
<comment type="caution">
    <text evidence="2">The sequence shown here is derived from an EMBL/GenBank/DDBJ whole genome shotgun (WGS) entry which is preliminary data.</text>
</comment>
<feature type="region of interest" description="Disordered" evidence="1">
    <location>
        <begin position="1"/>
        <end position="28"/>
    </location>
</feature>
<proteinExistence type="predicted"/>
<keyword evidence="3" id="KW-1185">Reference proteome</keyword>
<protein>
    <submittedName>
        <fullName evidence="2">Uncharacterized protein</fullName>
    </submittedName>
</protein>
<evidence type="ECO:0000256" key="1">
    <source>
        <dbReference type="SAM" id="MobiDB-lite"/>
    </source>
</evidence>
<dbReference type="EMBL" id="JAHRHJ020000004">
    <property type="protein sequence ID" value="KAH9317714.1"/>
    <property type="molecule type" value="Genomic_DNA"/>
</dbReference>